<dbReference type="SUPFAM" id="SSF55781">
    <property type="entry name" value="GAF domain-like"/>
    <property type="match status" value="1"/>
</dbReference>
<dbReference type="Gene3D" id="3.30.565.10">
    <property type="entry name" value="Histidine kinase-like ATPase, C-terminal domain"/>
    <property type="match status" value="1"/>
</dbReference>
<keyword evidence="12" id="KW-1185">Reference proteome</keyword>
<dbReference type="Proteomes" id="UP001183648">
    <property type="component" value="Unassembled WGS sequence"/>
</dbReference>
<comment type="subcellular location">
    <subcellularLocation>
        <location evidence="1">Cell membrane</location>
        <topology evidence="1">Multi-pass membrane protein</topology>
    </subcellularLocation>
</comment>
<feature type="transmembrane region" description="Helical" evidence="9">
    <location>
        <begin position="32"/>
        <end position="53"/>
    </location>
</feature>
<dbReference type="InterPro" id="IPR036890">
    <property type="entry name" value="HATPase_C_sf"/>
</dbReference>
<evidence type="ECO:0000256" key="4">
    <source>
        <dbReference type="ARBA" id="ARBA00022692"/>
    </source>
</evidence>
<comment type="caution">
    <text evidence="11">The sequence shown here is derived from an EMBL/GenBank/DDBJ whole genome shotgun (WGS) entry which is preliminary data.</text>
</comment>
<feature type="transmembrane region" description="Helical" evidence="9">
    <location>
        <begin position="7"/>
        <end position="26"/>
    </location>
</feature>
<accession>A0ABU2BPJ7</accession>
<evidence type="ECO:0000256" key="9">
    <source>
        <dbReference type="SAM" id="Phobius"/>
    </source>
</evidence>
<reference evidence="11 12" key="1">
    <citation type="submission" date="2023-07" db="EMBL/GenBank/DDBJ databases">
        <title>Sequencing the genomes of 1000 actinobacteria strains.</title>
        <authorList>
            <person name="Klenk H.-P."/>
        </authorList>
    </citation>
    <scope>NUCLEOTIDE SEQUENCE [LARGE SCALE GENOMIC DNA]</scope>
    <source>
        <strain evidence="11 12">DSM 19426</strain>
    </source>
</reference>
<gene>
    <name evidence="11" type="ORF">J2S63_000102</name>
</gene>
<evidence type="ECO:0000256" key="7">
    <source>
        <dbReference type="ARBA" id="ARBA00023012"/>
    </source>
</evidence>
<feature type="transmembrane region" description="Helical" evidence="9">
    <location>
        <begin position="65"/>
        <end position="87"/>
    </location>
</feature>
<dbReference type="PANTHER" id="PTHR24421">
    <property type="entry name" value="NITRATE/NITRITE SENSOR PROTEIN NARX-RELATED"/>
    <property type="match status" value="1"/>
</dbReference>
<keyword evidence="2" id="KW-1003">Cell membrane</keyword>
<dbReference type="SMART" id="SM00387">
    <property type="entry name" value="HATPase_c"/>
    <property type="match status" value="1"/>
</dbReference>
<protein>
    <submittedName>
        <fullName evidence="11">Signal transduction histidine kinase</fullName>
    </submittedName>
</protein>
<dbReference type="PANTHER" id="PTHR24421:SF37">
    <property type="entry name" value="SENSOR HISTIDINE KINASE NARS"/>
    <property type="match status" value="1"/>
</dbReference>
<dbReference type="SUPFAM" id="SSF55874">
    <property type="entry name" value="ATPase domain of HSP90 chaperone/DNA topoisomerase II/histidine kinase"/>
    <property type="match status" value="1"/>
</dbReference>
<dbReference type="RefSeq" id="WP_310297175.1">
    <property type="nucleotide sequence ID" value="NZ_BAAAPS010000006.1"/>
</dbReference>
<evidence type="ECO:0000256" key="8">
    <source>
        <dbReference type="ARBA" id="ARBA00023136"/>
    </source>
</evidence>
<evidence type="ECO:0000259" key="10">
    <source>
        <dbReference type="SMART" id="SM00387"/>
    </source>
</evidence>
<keyword evidence="6 9" id="KW-1133">Transmembrane helix</keyword>
<sequence>MTSLGRLGLTSRVFCLATILGLTLAFGEGQAIQGTLLLAVVGGAAIGCTRFTWLSPTWLCTFESTLAGIVIGLTLPNGALLLPYMAIPSLLVGVYAERRAVVVTSGMATAGMLITLVLGDAATTTRQGIEVSAPWVLASLGVGLLANWIYRLRGESTADEESYASARRLLSQLRTVTRRLSSGLDPVSISQQMLDGFEEELGAARSAVFILTEGGVMSPLAYRGHGAKDAIRSDSPLVEQAARTRRPAAGAQESGMATCRHRSALPLRLGDRLVGVAVADASEAPTEDLTARLMASFDELALRLDTALVWDELRSLATQEERQRLAREIHDGVAQELASLGYVVDDLAATATNDGQRTRLHGLRSEITRVVNELRLSIFDLRSEISTSGGLGSTLSDYVRAVGARSGMTVHLTLDEGPTRLRGDVEAELLRIAQEAITNARKHSRGGNLWVDCRIHPPTARITVQDDGGGLGAARPDSYGLMIMRERAERVGARLDIGEEVAETGDKGTRVSVTID</sequence>
<dbReference type="Pfam" id="PF07730">
    <property type="entry name" value="HisKA_3"/>
    <property type="match status" value="1"/>
</dbReference>
<dbReference type="InterPro" id="IPR050482">
    <property type="entry name" value="Sensor_HK_TwoCompSys"/>
</dbReference>
<evidence type="ECO:0000256" key="3">
    <source>
        <dbReference type="ARBA" id="ARBA00022679"/>
    </source>
</evidence>
<dbReference type="GO" id="GO:0016301">
    <property type="term" value="F:kinase activity"/>
    <property type="evidence" value="ECO:0007669"/>
    <property type="project" value="UniProtKB-KW"/>
</dbReference>
<feature type="transmembrane region" description="Helical" evidence="9">
    <location>
        <begin position="131"/>
        <end position="150"/>
    </location>
</feature>
<dbReference type="Pfam" id="PF02518">
    <property type="entry name" value="HATPase_c"/>
    <property type="match status" value="1"/>
</dbReference>
<feature type="transmembrane region" description="Helical" evidence="9">
    <location>
        <begin position="99"/>
        <end position="119"/>
    </location>
</feature>
<dbReference type="InterPro" id="IPR011712">
    <property type="entry name" value="Sig_transdc_His_kin_sub3_dim/P"/>
</dbReference>
<keyword evidence="8 9" id="KW-0472">Membrane</keyword>
<evidence type="ECO:0000313" key="11">
    <source>
        <dbReference type="EMBL" id="MDR7360549.1"/>
    </source>
</evidence>
<dbReference type="CDD" id="cd16917">
    <property type="entry name" value="HATPase_UhpB-NarQ-NarX-like"/>
    <property type="match status" value="1"/>
</dbReference>
<proteinExistence type="predicted"/>
<evidence type="ECO:0000256" key="5">
    <source>
        <dbReference type="ARBA" id="ARBA00022777"/>
    </source>
</evidence>
<keyword evidence="5 11" id="KW-0418">Kinase</keyword>
<dbReference type="InterPro" id="IPR029016">
    <property type="entry name" value="GAF-like_dom_sf"/>
</dbReference>
<evidence type="ECO:0000313" key="12">
    <source>
        <dbReference type="Proteomes" id="UP001183648"/>
    </source>
</evidence>
<evidence type="ECO:0000256" key="1">
    <source>
        <dbReference type="ARBA" id="ARBA00004651"/>
    </source>
</evidence>
<keyword evidence="7" id="KW-0902">Two-component regulatory system</keyword>
<keyword evidence="4 9" id="KW-0812">Transmembrane</keyword>
<dbReference type="Gene3D" id="3.30.450.40">
    <property type="match status" value="1"/>
</dbReference>
<organism evidence="11 12">
    <name type="scientific">Nocardioides marmoribigeumensis</name>
    <dbReference type="NCBI Taxonomy" id="433649"/>
    <lineage>
        <taxon>Bacteria</taxon>
        <taxon>Bacillati</taxon>
        <taxon>Actinomycetota</taxon>
        <taxon>Actinomycetes</taxon>
        <taxon>Propionibacteriales</taxon>
        <taxon>Nocardioidaceae</taxon>
        <taxon>Nocardioides</taxon>
    </lineage>
</organism>
<name>A0ABU2BPJ7_9ACTN</name>
<evidence type="ECO:0000256" key="6">
    <source>
        <dbReference type="ARBA" id="ARBA00022989"/>
    </source>
</evidence>
<evidence type="ECO:0000256" key="2">
    <source>
        <dbReference type="ARBA" id="ARBA00022475"/>
    </source>
</evidence>
<keyword evidence="3" id="KW-0808">Transferase</keyword>
<dbReference type="Gene3D" id="1.20.5.1930">
    <property type="match status" value="1"/>
</dbReference>
<dbReference type="EMBL" id="JAVDYG010000001">
    <property type="protein sequence ID" value="MDR7360549.1"/>
    <property type="molecule type" value="Genomic_DNA"/>
</dbReference>
<feature type="domain" description="Histidine kinase/HSP90-like ATPase" evidence="10">
    <location>
        <begin position="424"/>
        <end position="516"/>
    </location>
</feature>
<dbReference type="InterPro" id="IPR003594">
    <property type="entry name" value="HATPase_dom"/>
</dbReference>